<gene>
    <name evidence="1" type="ORF">BV22DRAFT_1041727</name>
</gene>
<organism evidence="1 2">
    <name type="scientific">Leucogyrophana mollusca</name>
    <dbReference type="NCBI Taxonomy" id="85980"/>
    <lineage>
        <taxon>Eukaryota</taxon>
        <taxon>Fungi</taxon>
        <taxon>Dikarya</taxon>
        <taxon>Basidiomycota</taxon>
        <taxon>Agaricomycotina</taxon>
        <taxon>Agaricomycetes</taxon>
        <taxon>Agaricomycetidae</taxon>
        <taxon>Boletales</taxon>
        <taxon>Boletales incertae sedis</taxon>
        <taxon>Leucogyrophana</taxon>
    </lineage>
</organism>
<keyword evidence="2" id="KW-1185">Reference proteome</keyword>
<protein>
    <submittedName>
        <fullName evidence="1">Uncharacterized protein</fullName>
    </submittedName>
</protein>
<evidence type="ECO:0000313" key="1">
    <source>
        <dbReference type="EMBL" id="KAH7918514.1"/>
    </source>
</evidence>
<evidence type="ECO:0000313" key="2">
    <source>
        <dbReference type="Proteomes" id="UP000790709"/>
    </source>
</evidence>
<dbReference type="EMBL" id="MU266776">
    <property type="protein sequence ID" value="KAH7918514.1"/>
    <property type="molecule type" value="Genomic_DNA"/>
</dbReference>
<reference evidence="1" key="1">
    <citation type="journal article" date="2021" name="New Phytol.">
        <title>Evolutionary innovations through gain and loss of genes in the ectomycorrhizal Boletales.</title>
        <authorList>
            <person name="Wu G."/>
            <person name="Miyauchi S."/>
            <person name="Morin E."/>
            <person name="Kuo A."/>
            <person name="Drula E."/>
            <person name="Varga T."/>
            <person name="Kohler A."/>
            <person name="Feng B."/>
            <person name="Cao Y."/>
            <person name="Lipzen A."/>
            <person name="Daum C."/>
            <person name="Hundley H."/>
            <person name="Pangilinan J."/>
            <person name="Johnson J."/>
            <person name="Barry K."/>
            <person name="LaButti K."/>
            <person name="Ng V."/>
            <person name="Ahrendt S."/>
            <person name="Min B."/>
            <person name="Choi I.G."/>
            <person name="Park H."/>
            <person name="Plett J.M."/>
            <person name="Magnuson J."/>
            <person name="Spatafora J.W."/>
            <person name="Nagy L.G."/>
            <person name="Henrissat B."/>
            <person name="Grigoriev I.V."/>
            <person name="Yang Z.L."/>
            <person name="Xu J."/>
            <person name="Martin F.M."/>
        </authorList>
    </citation>
    <scope>NUCLEOTIDE SEQUENCE</scope>
    <source>
        <strain evidence="1">KUC20120723A-06</strain>
    </source>
</reference>
<dbReference type="Proteomes" id="UP000790709">
    <property type="component" value="Unassembled WGS sequence"/>
</dbReference>
<accession>A0ACB8AZV6</accession>
<comment type="caution">
    <text evidence="1">The sequence shown here is derived from an EMBL/GenBank/DDBJ whole genome shotgun (WGS) entry which is preliminary data.</text>
</comment>
<sequence length="464" mass="49577">MSPTYEHFFWTVAIDNADTGAEPVDIGVAKRAQLRKAAVDLNSIPSILFATAEGGTAAVHPEICLLLSVDEHDTVNEYATHIAKALATHGLDAKLTLQEETRFYEFGEAEVKCVRECQCIPSGEEEKAKIYRLIESAETLPPLPEPNDVDDSPNGNNTGGISALGNMFASAGVLVSGSFGNTANIAAQQRGPAPFTITAEKYEELKNSRGDDLRYVLKKLYRTIYGLRDELKNSIVMAELASVGVVTVGVAMHDFYQRLVRAAIAGGTAHTTGRALAFSTAAALTVGGPATLGVVITPAGMTAAFLMKDATNVLLVVNDSEYDLTFRDDDVTSGQRCSVVTTIPARASGHSKLGYPTLYPCGAFVYQKKLGSWYGSLFGVEFGARRRAWTDRVSIGMDSPNTALGGSNSIFVTGNDAKKAMAGARDGNAEDDSANTPRGRITGRRAHKWGPINFGFAFYKATVP</sequence>
<proteinExistence type="predicted"/>
<name>A0ACB8AZV6_9AGAM</name>